<evidence type="ECO:0000256" key="1">
    <source>
        <dbReference type="SAM" id="MobiDB-lite"/>
    </source>
</evidence>
<protein>
    <recommendedName>
        <fullName evidence="4">Proteophosphoglycan ppg4</fullName>
    </recommendedName>
</protein>
<feature type="compositionally biased region" description="Low complexity" evidence="1">
    <location>
        <begin position="452"/>
        <end position="467"/>
    </location>
</feature>
<feature type="compositionally biased region" description="Low complexity" evidence="1">
    <location>
        <begin position="353"/>
        <end position="364"/>
    </location>
</feature>
<feature type="compositionally biased region" description="Basic residues" evidence="1">
    <location>
        <begin position="537"/>
        <end position="546"/>
    </location>
</feature>
<feature type="compositionally biased region" description="Basic and acidic residues" evidence="1">
    <location>
        <begin position="330"/>
        <end position="345"/>
    </location>
</feature>
<comment type="caution">
    <text evidence="2">The sequence shown here is derived from an EMBL/GenBank/DDBJ whole genome shotgun (WGS) entry which is preliminary data.</text>
</comment>
<evidence type="ECO:0000313" key="2">
    <source>
        <dbReference type="EMBL" id="KAK4011744.1"/>
    </source>
</evidence>
<keyword evidence="3" id="KW-1185">Reference proteome</keyword>
<feature type="region of interest" description="Disordered" evidence="1">
    <location>
        <begin position="419"/>
        <end position="470"/>
    </location>
</feature>
<evidence type="ECO:0008006" key="4">
    <source>
        <dbReference type="Google" id="ProtNLM"/>
    </source>
</evidence>
<feature type="region of interest" description="Disordered" evidence="1">
    <location>
        <begin position="215"/>
        <end position="274"/>
    </location>
</feature>
<feature type="region of interest" description="Disordered" evidence="1">
    <location>
        <begin position="530"/>
        <end position="549"/>
    </location>
</feature>
<feature type="compositionally biased region" description="Basic and acidic residues" evidence="1">
    <location>
        <begin position="419"/>
        <end position="430"/>
    </location>
</feature>
<organism evidence="2 3">
    <name type="scientific">Daphnia magna</name>
    <dbReference type="NCBI Taxonomy" id="35525"/>
    <lineage>
        <taxon>Eukaryota</taxon>
        <taxon>Metazoa</taxon>
        <taxon>Ecdysozoa</taxon>
        <taxon>Arthropoda</taxon>
        <taxon>Crustacea</taxon>
        <taxon>Branchiopoda</taxon>
        <taxon>Diplostraca</taxon>
        <taxon>Cladocera</taxon>
        <taxon>Anomopoda</taxon>
        <taxon>Daphniidae</taxon>
        <taxon>Daphnia</taxon>
    </lineage>
</organism>
<dbReference type="Proteomes" id="UP001234178">
    <property type="component" value="Unassembled WGS sequence"/>
</dbReference>
<feature type="region of interest" description="Disordered" evidence="1">
    <location>
        <begin position="330"/>
        <end position="381"/>
    </location>
</feature>
<feature type="region of interest" description="Disordered" evidence="1">
    <location>
        <begin position="1"/>
        <end position="80"/>
    </location>
</feature>
<accession>A0ABQ9ZFP8</accession>
<name>A0ABQ9ZFP8_9CRUS</name>
<sequence length="645" mass="69040">MQHFPAASGGSGGNNITGPGYVPYSRPPAPLPEAAMLVEDQQQQHYPVSPMQSLSVSSPSWQWPDTSASSSSLAAAQAQADDEETHYASQLRSSMAALLHGHIRQSSTASNASSTFSSYSDEFRSPTDASAAGVGNLGIPSASAAANCAVSRYASNNPPACESGYETYADVGGCYGSYHNNAVNPAMLAAAANPSSSPPPPLPPVRDASSLKYVKYGPGHEKHPSWPMANNSGMATANNQQAGPQQAGSQRSKSWTEQTDYPKEPAASYARPLPSVRPAYSQQLKTVMENCERIPPEVYQATAAGSDHHMMEPRAGYILPSYDCDGRNIDDKDYTIPSPPERDISGPRLTLYNAANGNSAAAGGTDRPGSTSDGSAGGDYAKYDDIQQYSHSEGYSSYVPSESSYVSVSGTPLLDQLRRCDSDDRSHESRGAGAGAQVGAFKDAQQSGGRDSVSTVVTHSSSSNSSNETLRWHGSYSDISVLSGRSGVQHQSEAAAAAALVVHSAKVQAPQRHNSESVLYYEQMAGAVAGPATRPPVRQRRPKRSTARADGVSVWSARISGTRCNRVVNKRRPLCRKNLPFRRRVSHPHRMEFRPRFPLPRESISWNGSRVPFPIYRKGWIPRNAPPANPGHPVGRLPARLALRF</sequence>
<feature type="compositionally biased region" description="Polar residues" evidence="1">
    <location>
        <begin position="249"/>
        <end position="259"/>
    </location>
</feature>
<feature type="compositionally biased region" description="Low complexity" evidence="1">
    <location>
        <begin position="47"/>
        <end position="79"/>
    </location>
</feature>
<feature type="compositionally biased region" description="Low complexity" evidence="1">
    <location>
        <begin position="235"/>
        <end position="248"/>
    </location>
</feature>
<dbReference type="EMBL" id="JAOYFB010000003">
    <property type="protein sequence ID" value="KAK4011744.1"/>
    <property type="molecule type" value="Genomic_DNA"/>
</dbReference>
<reference evidence="2 3" key="1">
    <citation type="journal article" date="2023" name="Nucleic Acids Res.">
        <title>The hologenome of Daphnia magna reveals possible DNA methylation and microbiome-mediated evolution of the host genome.</title>
        <authorList>
            <person name="Chaturvedi A."/>
            <person name="Li X."/>
            <person name="Dhandapani V."/>
            <person name="Marshall H."/>
            <person name="Kissane S."/>
            <person name="Cuenca-Cambronero M."/>
            <person name="Asole G."/>
            <person name="Calvet F."/>
            <person name="Ruiz-Romero M."/>
            <person name="Marangio P."/>
            <person name="Guigo R."/>
            <person name="Rago D."/>
            <person name="Mirbahai L."/>
            <person name="Eastwood N."/>
            <person name="Colbourne J.K."/>
            <person name="Zhou J."/>
            <person name="Mallon E."/>
            <person name="Orsini L."/>
        </authorList>
    </citation>
    <scope>NUCLEOTIDE SEQUENCE [LARGE SCALE GENOMIC DNA]</scope>
    <source>
        <strain evidence="2">LRV0_1</strain>
    </source>
</reference>
<proteinExistence type="predicted"/>
<gene>
    <name evidence="2" type="ORF">OUZ56_020859</name>
</gene>
<evidence type="ECO:0000313" key="3">
    <source>
        <dbReference type="Proteomes" id="UP001234178"/>
    </source>
</evidence>